<organism evidence="3 4">
    <name type="scientific">Albimonas donghaensis</name>
    <dbReference type="NCBI Taxonomy" id="356660"/>
    <lineage>
        <taxon>Bacteria</taxon>
        <taxon>Pseudomonadati</taxon>
        <taxon>Pseudomonadota</taxon>
        <taxon>Alphaproteobacteria</taxon>
        <taxon>Rhodobacterales</taxon>
        <taxon>Paracoccaceae</taxon>
        <taxon>Albimonas</taxon>
    </lineage>
</organism>
<dbReference type="OrthoDB" id="9793186at2"/>
<dbReference type="GO" id="GO:0008915">
    <property type="term" value="F:lipid-A-disaccharide synthase activity"/>
    <property type="evidence" value="ECO:0007669"/>
    <property type="project" value="InterPro"/>
</dbReference>
<keyword evidence="1" id="KW-1133">Transmembrane helix</keyword>
<feature type="transmembrane region" description="Helical" evidence="1">
    <location>
        <begin position="16"/>
        <end position="35"/>
    </location>
</feature>
<accession>A0A1H2SP13</accession>
<protein>
    <submittedName>
        <fullName evidence="3">Uncharacterized N-terminal domain of lipid-A-disaccharide synthase</fullName>
    </submittedName>
</protein>
<reference evidence="3 4" key="1">
    <citation type="submission" date="2016-10" db="EMBL/GenBank/DDBJ databases">
        <authorList>
            <person name="de Groot N.N."/>
        </authorList>
    </citation>
    <scope>NUCLEOTIDE SEQUENCE [LARGE SCALE GENOMIC DNA]</scope>
    <source>
        <strain evidence="3 4">DSM 17890</strain>
    </source>
</reference>
<feature type="domain" description="Lipid A biosynthesis N-terminal" evidence="2">
    <location>
        <begin position="21"/>
        <end position="92"/>
    </location>
</feature>
<evidence type="ECO:0000313" key="4">
    <source>
        <dbReference type="Proteomes" id="UP000199118"/>
    </source>
</evidence>
<dbReference type="AlphaFoldDB" id="A0A1H2SP13"/>
<evidence type="ECO:0000313" key="3">
    <source>
        <dbReference type="EMBL" id="SDW33342.1"/>
    </source>
</evidence>
<feature type="transmembrane region" description="Helical" evidence="1">
    <location>
        <begin position="47"/>
        <end position="68"/>
    </location>
</feature>
<evidence type="ECO:0000259" key="2">
    <source>
        <dbReference type="SMART" id="SM01259"/>
    </source>
</evidence>
<dbReference type="Gene3D" id="1.20.1280.290">
    <property type="match status" value="1"/>
</dbReference>
<dbReference type="GO" id="GO:0016020">
    <property type="term" value="C:membrane"/>
    <property type="evidence" value="ECO:0007669"/>
    <property type="project" value="GOC"/>
</dbReference>
<dbReference type="RefSeq" id="WP_092679734.1">
    <property type="nucleotide sequence ID" value="NZ_FNMZ01000001.1"/>
</dbReference>
<dbReference type="EMBL" id="FNMZ01000001">
    <property type="protein sequence ID" value="SDW33342.1"/>
    <property type="molecule type" value="Genomic_DNA"/>
</dbReference>
<dbReference type="GO" id="GO:0009245">
    <property type="term" value="P:lipid A biosynthetic process"/>
    <property type="evidence" value="ECO:0007669"/>
    <property type="project" value="InterPro"/>
</dbReference>
<proteinExistence type="predicted"/>
<keyword evidence="1" id="KW-0812">Transmembrane</keyword>
<name>A0A1H2SP13_9RHOB</name>
<dbReference type="Pfam" id="PF07578">
    <property type="entry name" value="LAB_N"/>
    <property type="match status" value="1"/>
</dbReference>
<evidence type="ECO:0000256" key="1">
    <source>
        <dbReference type="SAM" id="Phobius"/>
    </source>
</evidence>
<feature type="transmembrane region" description="Helical" evidence="1">
    <location>
        <begin position="74"/>
        <end position="93"/>
    </location>
</feature>
<dbReference type="Proteomes" id="UP000199118">
    <property type="component" value="Unassembled WGS sequence"/>
</dbReference>
<keyword evidence="1" id="KW-0472">Membrane</keyword>
<sequence>MDWLAGVLGAQDRLELAWILVGLGGQALFMGRFLVQWIASERARRSVVPVAFWWFSIGGAAVLLAYAVYRADPVFIIGQSLGFFIYTRNLWLIRSERREALMPDPEGENPGAPPR</sequence>
<dbReference type="InterPro" id="IPR011499">
    <property type="entry name" value="Lipid_A_biosynth_N"/>
</dbReference>
<dbReference type="SMART" id="SM01259">
    <property type="entry name" value="LAB_N"/>
    <property type="match status" value="1"/>
</dbReference>
<dbReference type="STRING" id="356660.SAMN05444336_101723"/>
<keyword evidence="4" id="KW-1185">Reference proteome</keyword>
<gene>
    <name evidence="3" type="ORF">SAMN05444336_101723</name>
</gene>